<comment type="caution">
    <text evidence="2">The sequence shown here is derived from an EMBL/GenBank/DDBJ whole genome shotgun (WGS) entry which is preliminary data.</text>
</comment>
<dbReference type="EMBL" id="AAHK01000578">
    <property type="protein sequence ID" value="EAN90876.1"/>
    <property type="molecule type" value="Genomic_DNA"/>
</dbReference>
<organism evidence="2 3">
    <name type="scientific">Trypanosoma cruzi (strain CL Brener)</name>
    <dbReference type="NCBI Taxonomy" id="353153"/>
    <lineage>
        <taxon>Eukaryota</taxon>
        <taxon>Discoba</taxon>
        <taxon>Euglenozoa</taxon>
        <taxon>Kinetoplastea</taxon>
        <taxon>Metakinetoplastina</taxon>
        <taxon>Trypanosomatida</taxon>
        <taxon>Trypanosomatidae</taxon>
        <taxon>Trypanosoma</taxon>
        <taxon>Schizotrypanum</taxon>
    </lineage>
</organism>
<dbReference type="RefSeq" id="XP_812727.1">
    <property type="nucleotide sequence ID" value="XM_807634.1"/>
</dbReference>
<dbReference type="GeneID" id="3543991"/>
<keyword evidence="3" id="KW-1185">Reference proteome</keyword>
<dbReference type="eggNOG" id="ENOG502S8WP">
    <property type="taxonomic scope" value="Eukaryota"/>
</dbReference>
<feature type="signal peptide" evidence="1">
    <location>
        <begin position="1"/>
        <end position="26"/>
    </location>
</feature>
<reference evidence="2 3" key="1">
    <citation type="journal article" date="2005" name="Science">
        <title>The genome sequence of Trypanosoma cruzi, etiologic agent of Chagas disease.</title>
        <authorList>
            <person name="El-Sayed N.M."/>
            <person name="Myler P.J."/>
            <person name="Bartholomeu D.C."/>
            <person name="Nilsson D."/>
            <person name="Aggarwal G."/>
            <person name="Tran A.N."/>
            <person name="Ghedin E."/>
            <person name="Worthey E.A."/>
            <person name="Delcher A.L."/>
            <person name="Blandin G."/>
            <person name="Westenberger S.J."/>
            <person name="Caler E."/>
            <person name="Cerqueira G.C."/>
            <person name="Branche C."/>
            <person name="Haas B."/>
            <person name="Anupama A."/>
            <person name="Arner E."/>
            <person name="Aslund L."/>
            <person name="Attipoe P."/>
            <person name="Bontempi E."/>
            <person name="Bringaud F."/>
            <person name="Burton P."/>
            <person name="Cadag E."/>
            <person name="Campbell D.A."/>
            <person name="Carrington M."/>
            <person name="Crabtree J."/>
            <person name="Darban H."/>
            <person name="da Silveira J.F."/>
            <person name="de Jong P."/>
            <person name="Edwards K."/>
            <person name="Englund P.T."/>
            <person name="Fazelina G."/>
            <person name="Feldblyum T."/>
            <person name="Ferella M."/>
            <person name="Frasch A.C."/>
            <person name="Gull K."/>
            <person name="Horn D."/>
            <person name="Hou L."/>
            <person name="Huang Y."/>
            <person name="Kindlund E."/>
            <person name="Klingbeil M."/>
            <person name="Kluge S."/>
            <person name="Koo H."/>
            <person name="Lacerda D."/>
            <person name="Levin M.J."/>
            <person name="Lorenzi H."/>
            <person name="Louie T."/>
            <person name="Machado C.R."/>
            <person name="McCulloch R."/>
            <person name="McKenna A."/>
            <person name="Mizuno Y."/>
            <person name="Mottram J.C."/>
            <person name="Nelson S."/>
            <person name="Ochaya S."/>
            <person name="Osoegawa K."/>
            <person name="Pai G."/>
            <person name="Parsons M."/>
            <person name="Pentony M."/>
            <person name="Pettersson U."/>
            <person name="Pop M."/>
            <person name="Ramirez J.L."/>
            <person name="Rinta J."/>
            <person name="Robertson L."/>
            <person name="Salzberg S.L."/>
            <person name="Sanchez D.O."/>
            <person name="Seyler A."/>
            <person name="Sharma R."/>
            <person name="Shetty J."/>
            <person name="Simpson A.J."/>
            <person name="Sisk E."/>
            <person name="Tammi M.T."/>
            <person name="Tarleton R."/>
            <person name="Teixeira S."/>
            <person name="Van Aken S."/>
            <person name="Vogt C."/>
            <person name="Ward P.N."/>
            <person name="Wickstead B."/>
            <person name="Wortman J."/>
            <person name="White O."/>
            <person name="Fraser C.M."/>
            <person name="Stuart K.D."/>
            <person name="Andersson B."/>
        </authorList>
    </citation>
    <scope>NUCLEOTIDE SEQUENCE [LARGE SCALE GENOMIC DNA]</scope>
    <source>
        <strain evidence="2 3">CL Brener</strain>
    </source>
</reference>
<dbReference type="Proteomes" id="UP000002296">
    <property type="component" value="Unassembled WGS sequence"/>
</dbReference>
<accession>Q4DEB9</accession>
<keyword evidence="1" id="KW-0732">Signal</keyword>
<proteinExistence type="predicted"/>
<gene>
    <name evidence="2" type="ORF">Tc00.1047053507715.90</name>
</gene>
<protein>
    <submittedName>
        <fullName evidence="2">Uncharacterized protein</fullName>
    </submittedName>
</protein>
<dbReference type="KEGG" id="tcr:507715.90"/>
<evidence type="ECO:0000313" key="3">
    <source>
        <dbReference type="Proteomes" id="UP000002296"/>
    </source>
</evidence>
<dbReference type="InParanoid" id="Q4DEB9"/>
<feature type="chain" id="PRO_5004236971" evidence="1">
    <location>
        <begin position="27"/>
        <end position="652"/>
    </location>
</feature>
<evidence type="ECO:0000313" key="2">
    <source>
        <dbReference type="EMBL" id="EAN90876.1"/>
    </source>
</evidence>
<sequence length="652" mass="74151">MPVFFFFFSSHCRLFLVAPPPPTAIAQRIGRAGEGVKSWVEFTTGSLAKRKAEERKPNTQRKRETHPAALPWRLRMRQGQGRQVITPSLPVSQEVQLTEEDEQDRRWIVDSESRSSLLFLSVSSTTASHSRRNLSFLTSHVGKFDELPISHTRKISVTLPLPQIVSGHLSELRTASLDPEVAMPALVDKMSITAKHELPIYNIRTVVRKENHPLWSPSTLTQLEYLFGLQKLGHSTLSKGVQMASSGELGLPGTMERPLLLSEGESHGSCSKITSIGVGDHQQDSGLFRTPSNEYLAIKGRTDPLGREQLWAVCHSSFESQTGLQGLGPREVSSLIPMLLRDECVCRQVIVEKERHEALLTLPMPPHATLNWIHPALVAGIEEITIMEEICRKYILEEESNQIAPIWDFYVFEHRCLVVGTKKLTCFLRRWILTYRGRKMRQLEQLNSLWRREEKSRLEIIQTWLEARKGLFTRLLIATETLFRVVIEELQIHAQYAHGLISISLKAQTDLFFHLYGAVMPRAIACGRISGCTRFKLLDLNDQHGRGCLSSWEEKGRLAISCMMQREALEKFLEGPKRQQIVEEEFFARGRLTCILFAMLERCHRREIEIVEACESQLDVLPHFNAPLALSKQQNEEKQAVLYLTAVQGCPS</sequence>
<dbReference type="PaxDb" id="353153-Q4DEB9"/>
<name>Q4DEB9_TRYCC</name>
<evidence type="ECO:0000256" key="1">
    <source>
        <dbReference type="SAM" id="SignalP"/>
    </source>
</evidence>
<dbReference type="AlphaFoldDB" id="Q4DEB9"/>